<comment type="caution">
    <text evidence="1">The sequence shown here is derived from an EMBL/GenBank/DDBJ whole genome shotgun (WGS) entry which is preliminary data.</text>
</comment>
<name>A0A2P2EDQ4_9PROT</name>
<sequence>MTRSITQTQSGFAFEEEDMNFGFDLDVLNAASIEEPLETDQTPAWQSRRHINIISSLLI</sequence>
<evidence type="ECO:0000313" key="2">
    <source>
        <dbReference type="Proteomes" id="UP000245086"/>
    </source>
</evidence>
<dbReference type="RefSeq" id="WP_108986069.1">
    <property type="nucleotide sequence ID" value="NZ_BFBR01000010.1"/>
</dbReference>
<gene>
    <name evidence="1" type="ORF">PbB2_02863</name>
</gene>
<organism evidence="1 2">
    <name type="scientific">Candidatus Phycosocius bacilliformis</name>
    <dbReference type="NCBI Taxonomy" id="1445552"/>
    <lineage>
        <taxon>Bacteria</taxon>
        <taxon>Pseudomonadati</taxon>
        <taxon>Pseudomonadota</taxon>
        <taxon>Alphaproteobacteria</taxon>
        <taxon>Caulobacterales</taxon>
        <taxon>Caulobacterales incertae sedis</taxon>
        <taxon>Candidatus Phycosocius</taxon>
    </lineage>
</organism>
<proteinExistence type="predicted"/>
<dbReference type="Proteomes" id="UP000245086">
    <property type="component" value="Unassembled WGS sequence"/>
</dbReference>
<evidence type="ECO:0000313" key="1">
    <source>
        <dbReference type="EMBL" id="GBF59171.1"/>
    </source>
</evidence>
<protein>
    <submittedName>
        <fullName evidence="1">Uncharacterized protein</fullName>
    </submittedName>
</protein>
<dbReference type="AlphaFoldDB" id="A0A2P2EDQ4"/>
<reference evidence="1 2" key="1">
    <citation type="journal article" date="2018" name="Genome Announc.">
        <title>Draft Genome Sequence of "Candidatus Phycosocius bacilliformis," an Alphaproteobacterial Ectosymbiont of the Hydrocarbon-Producing Green Alga Botryococcus braunii.</title>
        <authorList>
            <person name="Tanabe Y."/>
            <person name="Yamaguchi H."/>
            <person name="Watanabe M.M."/>
        </authorList>
    </citation>
    <scope>NUCLEOTIDE SEQUENCE [LARGE SCALE GENOMIC DNA]</scope>
    <source>
        <strain evidence="1 2">BOTRYCO-2</strain>
    </source>
</reference>
<dbReference type="EMBL" id="BFBR01000010">
    <property type="protein sequence ID" value="GBF59171.1"/>
    <property type="molecule type" value="Genomic_DNA"/>
</dbReference>
<accession>A0A2P2EDQ4</accession>
<keyword evidence="2" id="KW-1185">Reference proteome</keyword>